<name>A0A6A1UTN0_9ROSI</name>
<protein>
    <recommendedName>
        <fullName evidence="2">Myb/SANT-like domain-containing protein</fullName>
    </recommendedName>
</protein>
<dbReference type="PANTHER" id="PTHR47584">
    <property type="match status" value="1"/>
</dbReference>
<dbReference type="Pfam" id="PF12776">
    <property type="entry name" value="Myb_DNA-bind_3"/>
    <property type="match status" value="1"/>
</dbReference>
<comment type="caution">
    <text evidence="3">The sequence shown here is derived from an EMBL/GenBank/DDBJ whole genome shotgun (WGS) entry which is preliminary data.</text>
</comment>
<feature type="region of interest" description="Disordered" evidence="1">
    <location>
        <begin position="162"/>
        <end position="217"/>
    </location>
</feature>
<dbReference type="OrthoDB" id="1922544at2759"/>
<dbReference type="AlphaFoldDB" id="A0A6A1UTN0"/>
<dbReference type="InterPro" id="IPR045026">
    <property type="entry name" value="LIMYB"/>
</dbReference>
<feature type="compositionally biased region" description="Basic and acidic residues" evidence="1">
    <location>
        <begin position="203"/>
        <end position="217"/>
    </location>
</feature>
<accession>A0A6A1UTN0</accession>
<organism evidence="3 4">
    <name type="scientific">Morella rubra</name>
    <name type="common">Chinese bayberry</name>
    <dbReference type="NCBI Taxonomy" id="262757"/>
    <lineage>
        <taxon>Eukaryota</taxon>
        <taxon>Viridiplantae</taxon>
        <taxon>Streptophyta</taxon>
        <taxon>Embryophyta</taxon>
        <taxon>Tracheophyta</taxon>
        <taxon>Spermatophyta</taxon>
        <taxon>Magnoliopsida</taxon>
        <taxon>eudicotyledons</taxon>
        <taxon>Gunneridae</taxon>
        <taxon>Pentapetalae</taxon>
        <taxon>rosids</taxon>
        <taxon>fabids</taxon>
        <taxon>Fagales</taxon>
        <taxon>Myricaceae</taxon>
        <taxon>Morella</taxon>
    </lineage>
</organism>
<gene>
    <name evidence="3" type="ORF">CJ030_MR8G002761</name>
</gene>
<proteinExistence type="predicted"/>
<evidence type="ECO:0000256" key="1">
    <source>
        <dbReference type="SAM" id="MobiDB-lite"/>
    </source>
</evidence>
<keyword evidence="4" id="KW-1185">Reference proteome</keyword>
<evidence type="ECO:0000313" key="3">
    <source>
        <dbReference type="EMBL" id="KAB1203673.1"/>
    </source>
</evidence>
<dbReference type="PANTHER" id="PTHR47584:SF2">
    <property type="entry name" value="L10-INTERACTING MYB DOMAIN-CONTAINING PROTEIN-LIKE"/>
    <property type="match status" value="1"/>
</dbReference>
<evidence type="ECO:0000313" key="4">
    <source>
        <dbReference type="Proteomes" id="UP000516437"/>
    </source>
</evidence>
<feature type="compositionally biased region" description="Low complexity" evidence="1">
    <location>
        <begin position="170"/>
        <end position="181"/>
    </location>
</feature>
<feature type="domain" description="Myb/SANT-like" evidence="2">
    <location>
        <begin position="17"/>
        <end position="97"/>
    </location>
</feature>
<dbReference type="InterPro" id="IPR024752">
    <property type="entry name" value="Myb/SANT-like_dom"/>
</dbReference>
<evidence type="ECO:0000259" key="2">
    <source>
        <dbReference type="Pfam" id="PF12776"/>
    </source>
</evidence>
<dbReference type="Proteomes" id="UP000516437">
    <property type="component" value="Chromosome 8"/>
</dbReference>
<sequence length="334" mass="37945">MDGEAGYQLKQERSRTRWTASLDKIFADVVLKQIQLGNRPNNIFDKKTWNLIREEFNKLTDLNFNNNQLRKHLDVLRTRFYNLKSSLDQNNDFSLDDSCCIGFDLWEDIGAQTKPDTIRVKDCPIYEQLCAIFTDSAAEGKYAQSSHYEELDKSVPMDTAGFISCQDGGAPRPANPSSSRPVQGNMPSTEKLAKNIARRKRKGPSETHSSVDRSGRDQEQYEIMAEAVLEMVAALKSKTIATRPSDDRFTITDCIRALDEIQGIDERLYFAALDLFEDPNLRETFLSLKGNEIRLTWLQGKCGGNRLFVTAASHSDCHGLVRNWSDDSWTEVIQ</sequence>
<reference evidence="3 4" key="1">
    <citation type="journal article" date="2019" name="Plant Biotechnol. J.">
        <title>The red bayberry genome and genetic basis of sex determination.</title>
        <authorList>
            <person name="Jia H.M."/>
            <person name="Jia H.J."/>
            <person name="Cai Q.L."/>
            <person name="Wang Y."/>
            <person name="Zhao H.B."/>
            <person name="Yang W.F."/>
            <person name="Wang G.Y."/>
            <person name="Li Y.H."/>
            <person name="Zhan D.L."/>
            <person name="Shen Y.T."/>
            <person name="Niu Q.F."/>
            <person name="Chang L."/>
            <person name="Qiu J."/>
            <person name="Zhao L."/>
            <person name="Xie H.B."/>
            <person name="Fu W.Y."/>
            <person name="Jin J."/>
            <person name="Li X.W."/>
            <person name="Jiao Y."/>
            <person name="Zhou C.C."/>
            <person name="Tu T."/>
            <person name="Chai C.Y."/>
            <person name="Gao J.L."/>
            <person name="Fan L.J."/>
            <person name="van de Weg E."/>
            <person name="Wang J.Y."/>
            <person name="Gao Z.S."/>
        </authorList>
    </citation>
    <scope>NUCLEOTIDE SEQUENCE [LARGE SCALE GENOMIC DNA]</scope>
    <source>
        <tissue evidence="3">Leaves</tissue>
    </source>
</reference>
<dbReference type="EMBL" id="RXIC02000026">
    <property type="protein sequence ID" value="KAB1203673.1"/>
    <property type="molecule type" value="Genomic_DNA"/>
</dbReference>